<dbReference type="NCBIfam" id="TIGR03534">
    <property type="entry name" value="RF_mod_PrmC"/>
    <property type="match status" value="1"/>
</dbReference>
<accession>A0ABP4WRJ2</accession>
<evidence type="ECO:0000259" key="7">
    <source>
        <dbReference type="Pfam" id="PF17827"/>
    </source>
</evidence>
<dbReference type="NCBIfam" id="TIGR00536">
    <property type="entry name" value="hemK_fam"/>
    <property type="match status" value="1"/>
</dbReference>
<evidence type="ECO:0000256" key="1">
    <source>
        <dbReference type="ARBA" id="ARBA00022603"/>
    </source>
</evidence>
<dbReference type="Proteomes" id="UP001501475">
    <property type="component" value="Unassembled WGS sequence"/>
</dbReference>
<feature type="binding site" evidence="5">
    <location>
        <begin position="196"/>
        <end position="199"/>
    </location>
    <ligand>
        <name>substrate</name>
    </ligand>
</feature>
<dbReference type="GO" id="GO:0008168">
    <property type="term" value="F:methyltransferase activity"/>
    <property type="evidence" value="ECO:0007669"/>
    <property type="project" value="UniProtKB-KW"/>
</dbReference>
<dbReference type="PROSITE" id="PS00092">
    <property type="entry name" value="N6_MTASE"/>
    <property type="match status" value="1"/>
</dbReference>
<dbReference type="InterPro" id="IPR002052">
    <property type="entry name" value="DNA_methylase_N6_adenine_CS"/>
</dbReference>
<dbReference type="SUPFAM" id="SSF53335">
    <property type="entry name" value="S-adenosyl-L-methionine-dependent methyltransferases"/>
    <property type="match status" value="1"/>
</dbReference>
<feature type="domain" description="Methyltransferase small" evidence="6">
    <location>
        <begin position="107"/>
        <end position="200"/>
    </location>
</feature>
<comment type="catalytic activity">
    <reaction evidence="4 5">
        <text>L-glutaminyl-[peptide chain release factor] + S-adenosyl-L-methionine = N(5)-methyl-L-glutaminyl-[peptide chain release factor] + S-adenosyl-L-homocysteine + H(+)</text>
        <dbReference type="Rhea" id="RHEA:42896"/>
        <dbReference type="Rhea" id="RHEA-COMP:10271"/>
        <dbReference type="Rhea" id="RHEA-COMP:10272"/>
        <dbReference type="ChEBI" id="CHEBI:15378"/>
        <dbReference type="ChEBI" id="CHEBI:30011"/>
        <dbReference type="ChEBI" id="CHEBI:57856"/>
        <dbReference type="ChEBI" id="CHEBI:59789"/>
        <dbReference type="ChEBI" id="CHEBI:61891"/>
        <dbReference type="EC" id="2.1.1.297"/>
    </reaction>
</comment>
<dbReference type="GO" id="GO:0032259">
    <property type="term" value="P:methylation"/>
    <property type="evidence" value="ECO:0007669"/>
    <property type="project" value="UniProtKB-KW"/>
</dbReference>
<dbReference type="Gene3D" id="1.10.8.10">
    <property type="entry name" value="DNA helicase RuvA subunit, C-terminal domain"/>
    <property type="match status" value="1"/>
</dbReference>
<comment type="caution">
    <text evidence="8">The sequence shown here is derived from an EMBL/GenBank/DDBJ whole genome shotgun (WGS) entry which is preliminary data.</text>
</comment>
<dbReference type="EC" id="2.1.1.297" evidence="5"/>
<keyword evidence="2 5" id="KW-0808">Transferase</keyword>
<dbReference type="Pfam" id="PF05175">
    <property type="entry name" value="MTS"/>
    <property type="match status" value="1"/>
</dbReference>
<keyword evidence="3 5" id="KW-0949">S-adenosyl-L-methionine</keyword>
<name>A0ABP4WRJ2_9MICO</name>
<keyword evidence="9" id="KW-1185">Reference proteome</keyword>
<evidence type="ECO:0000313" key="9">
    <source>
        <dbReference type="Proteomes" id="UP001501475"/>
    </source>
</evidence>
<evidence type="ECO:0000256" key="3">
    <source>
        <dbReference type="ARBA" id="ARBA00022691"/>
    </source>
</evidence>
<evidence type="ECO:0000313" key="8">
    <source>
        <dbReference type="EMBL" id="GAA1761217.1"/>
    </source>
</evidence>
<dbReference type="HAMAP" id="MF_02126">
    <property type="entry name" value="RF_methyltr_PrmC"/>
    <property type="match status" value="1"/>
</dbReference>
<comment type="caution">
    <text evidence="5">Lacks conserved residue(s) required for the propagation of feature annotation.</text>
</comment>
<dbReference type="PANTHER" id="PTHR18895">
    <property type="entry name" value="HEMK METHYLTRANSFERASE"/>
    <property type="match status" value="1"/>
</dbReference>
<sequence length="292" mass="30572">MTPSLYAVLTAARAQLASAGIASPDADAVELASFVLGVPTSEVRRRMVLRDPIDDAATSRLADLIAERSARIPLQHLTGRAYFRGLTLAVGPGVFVPRTETEVVTGLALEAAREAVAAGIREPVVVDLCTGSGAIALAIKDELPAARILAVEKSEHAYAWAQRNRELLGLDVELRLGDAVGAFPELAGSVDVVVSNPPYIPTGQVPIDPEVRNHDPELALYGGSADGLAIPRLVAARAATLLKPGGVLVMEHADAQGPGLSRALASAGEWFDLVDHRDLAGRPRALAGRRAC</sequence>
<dbReference type="Pfam" id="PF17827">
    <property type="entry name" value="PrmC_N"/>
    <property type="match status" value="1"/>
</dbReference>
<feature type="binding site" evidence="5">
    <location>
        <position position="152"/>
    </location>
    <ligand>
        <name>S-adenosyl-L-methionine</name>
        <dbReference type="ChEBI" id="CHEBI:59789"/>
    </ligand>
</feature>
<feature type="domain" description="Release factor glutamine methyltransferase N-terminal" evidence="7">
    <location>
        <begin position="8"/>
        <end position="79"/>
    </location>
</feature>
<dbReference type="InterPro" id="IPR007848">
    <property type="entry name" value="Small_mtfrase_dom"/>
</dbReference>
<dbReference type="RefSeq" id="WP_344065777.1">
    <property type="nucleotide sequence ID" value="NZ_BAAAPN010000047.1"/>
</dbReference>
<evidence type="ECO:0000256" key="4">
    <source>
        <dbReference type="ARBA" id="ARBA00048391"/>
    </source>
</evidence>
<evidence type="ECO:0000256" key="2">
    <source>
        <dbReference type="ARBA" id="ARBA00022679"/>
    </source>
</evidence>
<proteinExistence type="inferred from homology"/>
<reference evidence="9" key="1">
    <citation type="journal article" date="2019" name="Int. J. Syst. Evol. Microbiol.">
        <title>The Global Catalogue of Microorganisms (GCM) 10K type strain sequencing project: providing services to taxonomists for standard genome sequencing and annotation.</title>
        <authorList>
            <consortium name="The Broad Institute Genomics Platform"/>
            <consortium name="The Broad Institute Genome Sequencing Center for Infectious Disease"/>
            <person name="Wu L."/>
            <person name="Ma J."/>
        </authorList>
    </citation>
    <scope>NUCLEOTIDE SEQUENCE [LARGE SCALE GENOMIC DNA]</scope>
    <source>
        <strain evidence="9">JCM 15591</strain>
    </source>
</reference>
<dbReference type="InterPro" id="IPR004556">
    <property type="entry name" value="HemK-like"/>
</dbReference>
<evidence type="ECO:0000259" key="6">
    <source>
        <dbReference type="Pfam" id="PF05175"/>
    </source>
</evidence>
<comment type="similarity">
    <text evidence="5">Belongs to the protein N5-glutamine methyltransferase family. PrmC subfamily.</text>
</comment>
<dbReference type="EMBL" id="BAAAPN010000047">
    <property type="protein sequence ID" value="GAA1761217.1"/>
    <property type="molecule type" value="Genomic_DNA"/>
</dbReference>
<dbReference type="InterPro" id="IPR040758">
    <property type="entry name" value="PrmC_N"/>
</dbReference>
<dbReference type="InterPro" id="IPR029063">
    <property type="entry name" value="SAM-dependent_MTases_sf"/>
</dbReference>
<feature type="binding site" evidence="5">
    <location>
        <position position="196"/>
    </location>
    <ligand>
        <name>S-adenosyl-L-methionine</name>
        <dbReference type="ChEBI" id="CHEBI:59789"/>
    </ligand>
</feature>
<organism evidence="8 9">
    <name type="scientific">Nostocoides vanveenii</name>
    <dbReference type="NCBI Taxonomy" id="330835"/>
    <lineage>
        <taxon>Bacteria</taxon>
        <taxon>Bacillati</taxon>
        <taxon>Actinomycetota</taxon>
        <taxon>Actinomycetes</taxon>
        <taxon>Micrococcales</taxon>
        <taxon>Intrasporangiaceae</taxon>
        <taxon>Nostocoides</taxon>
    </lineage>
</organism>
<protein>
    <recommendedName>
        <fullName evidence="5">Release factor glutamine methyltransferase</fullName>
        <shortName evidence="5">RF MTase</shortName>
        <ecNumber evidence="5">2.1.1.297</ecNumber>
    </recommendedName>
    <alternativeName>
        <fullName evidence="5">N5-glutamine methyltransferase PrmC</fullName>
    </alternativeName>
    <alternativeName>
        <fullName evidence="5">Protein-(glutamine-N5) MTase PrmC</fullName>
    </alternativeName>
    <alternativeName>
        <fullName evidence="5">Protein-glutamine N-methyltransferase PrmC</fullName>
    </alternativeName>
</protein>
<dbReference type="InterPro" id="IPR019874">
    <property type="entry name" value="RF_methyltr_PrmC"/>
</dbReference>
<comment type="function">
    <text evidence="5">Methylates the class 1 translation termination release factors RF1/PrfA and RF2/PrfB on the glutamine residue of the universally conserved GGQ motif.</text>
</comment>
<dbReference type="InterPro" id="IPR050320">
    <property type="entry name" value="N5-glutamine_MTase"/>
</dbReference>
<dbReference type="Gene3D" id="3.40.50.150">
    <property type="entry name" value="Vaccinia Virus protein VP39"/>
    <property type="match status" value="1"/>
</dbReference>
<gene>
    <name evidence="5 8" type="primary">prmC</name>
    <name evidence="8" type="ORF">GCM10009810_20910</name>
</gene>
<keyword evidence="1 5" id="KW-0489">Methyltransferase</keyword>
<dbReference type="PANTHER" id="PTHR18895:SF74">
    <property type="entry name" value="MTRF1L RELEASE FACTOR GLUTAMINE METHYLTRANSFERASE"/>
    <property type="match status" value="1"/>
</dbReference>
<evidence type="ECO:0000256" key="5">
    <source>
        <dbReference type="HAMAP-Rule" id="MF_02126"/>
    </source>
</evidence>
<dbReference type="CDD" id="cd02440">
    <property type="entry name" value="AdoMet_MTases"/>
    <property type="match status" value="1"/>
</dbReference>